<evidence type="ECO:0000313" key="4">
    <source>
        <dbReference type="Proteomes" id="UP000295258"/>
    </source>
</evidence>
<proteinExistence type="predicted"/>
<sequence length="225" mass="24227">MDRTHGLGHRLTRARTTFRCSTGSGPSRALVRQVDVRAHGGFIVAPGTRTSDVSYTAVGECREPALLPGWVPACLAACLAGWLTQDLTRAGHAPSPVGAGVTRPTAPVPPRAGQAVIRVGGGHSSAERLAGRSRNVRQRPAGRRLHRETQPSGLHARRPGRRRIPVRARRRDPAGHRRPPRAYWTSRRAAVPSHQRRTAAGVGRPAPPQAATSRHKPSQAVTSRH</sequence>
<protein>
    <recommendedName>
        <fullName evidence="2">DNA primase/polymerase bifunctional N-terminal domain-containing protein</fullName>
    </recommendedName>
</protein>
<feature type="region of interest" description="Disordered" evidence="1">
    <location>
        <begin position="121"/>
        <end position="225"/>
    </location>
</feature>
<organism evidence="3 4">
    <name type="scientific">Nonomuraea deserti</name>
    <dbReference type="NCBI Taxonomy" id="1848322"/>
    <lineage>
        <taxon>Bacteria</taxon>
        <taxon>Bacillati</taxon>
        <taxon>Actinomycetota</taxon>
        <taxon>Actinomycetes</taxon>
        <taxon>Streptosporangiales</taxon>
        <taxon>Streptosporangiaceae</taxon>
        <taxon>Nonomuraea</taxon>
    </lineage>
</organism>
<gene>
    <name evidence="3" type="ORF">E1292_24505</name>
</gene>
<reference evidence="3 4" key="1">
    <citation type="submission" date="2019-03" db="EMBL/GenBank/DDBJ databases">
        <title>Draft genome sequences of novel Actinobacteria.</title>
        <authorList>
            <person name="Sahin N."/>
            <person name="Ay H."/>
            <person name="Saygin H."/>
        </authorList>
    </citation>
    <scope>NUCLEOTIDE SEQUENCE [LARGE SCALE GENOMIC DNA]</scope>
    <source>
        <strain evidence="3 4">KC310</strain>
    </source>
</reference>
<evidence type="ECO:0000259" key="2">
    <source>
        <dbReference type="Pfam" id="PF09250"/>
    </source>
</evidence>
<feature type="compositionally biased region" description="Basic residues" evidence="1">
    <location>
        <begin position="155"/>
        <end position="180"/>
    </location>
</feature>
<keyword evidence="4" id="KW-1185">Reference proteome</keyword>
<dbReference type="AlphaFoldDB" id="A0A4V2YA26"/>
<evidence type="ECO:0000313" key="3">
    <source>
        <dbReference type="EMBL" id="TDD02076.1"/>
    </source>
</evidence>
<feature type="compositionally biased region" description="Basic residues" evidence="1">
    <location>
        <begin position="134"/>
        <end position="146"/>
    </location>
</feature>
<feature type="domain" description="DNA primase/polymerase bifunctional N-terminal" evidence="2">
    <location>
        <begin position="28"/>
        <end position="70"/>
    </location>
</feature>
<comment type="caution">
    <text evidence="3">The sequence shown here is derived from an EMBL/GenBank/DDBJ whole genome shotgun (WGS) entry which is preliminary data.</text>
</comment>
<name>A0A4V2YA26_9ACTN</name>
<dbReference type="Proteomes" id="UP000295258">
    <property type="component" value="Unassembled WGS sequence"/>
</dbReference>
<accession>A0A4V2YA26</accession>
<dbReference type="InterPro" id="IPR015330">
    <property type="entry name" value="DNA_primase/pol_bifunc_N"/>
</dbReference>
<dbReference type="EMBL" id="SMKO01000069">
    <property type="protein sequence ID" value="TDD02076.1"/>
    <property type="molecule type" value="Genomic_DNA"/>
</dbReference>
<feature type="compositionally biased region" description="Basic residues" evidence="1">
    <location>
        <begin position="213"/>
        <end position="225"/>
    </location>
</feature>
<dbReference type="RefSeq" id="WP_132597561.1">
    <property type="nucleotide sequence ID" value="NZ_SMKO01000069.1"/>
</dbReference>
<evidence type="ECO:0000256" key="1">
    <source>
        <dbReference type="SAM" id="MobiDB-lite"/>
    </source>
</evidence>
<dbReference type="Pfam" id="PF09250">
    <property type="entry name" value="Prim-Pol"/>
    <property type="match status" value="1"/>
</dbReference>